<evidence type="ECO:0000256" key="5">
    <source>
        <dbReference type="ARBA" id="ARBA00023242"/>
    </source>
</evidence>
<evidence type="ECO:0000313" key="8">
    <source>
        <dbReference type="EMBL" id="KAL2822732.1"/>
    </source>
</evidence>
<name>A0ABR4I6X5_9EURO</name>
<keyword evidence="3" id="KW-0158">Chromosome</keyword>
<feature type="compositionally biased region" description="Acidic residues" evidence="6">
    <location>
        <begin position="1001"/>
        <end position="1017"/>
    </location>
</feature>
<evidence type="ECO:0000256" key="3">
    <source>
        <dbReference type="ARBA" id="ARBA00022454"/>
    </source>
</evidence>
<feature type="compositionally biased region" description="Polar residues" evidence="6">
    <location>
        <begin position="586"/>
        <end position="618"/>
    </location>
</feature>
<evidence type="ECO:0000256" key="2">
    <source>
        <dbReference type="ARBA" id="ARBA00004574"/>
    </source>
</evidence>
<feature type="region of interest" description="Disordered" evidence="6">
    <location>
        <begin position="1049"/>
        <end position="1159"/>
    </location>
</feature>
<dbReference type="EMBL" id="JBFXLS010000057">
    <property type="protein sequence ID" value="KAL2822732.1"/>
    <property type="molecule type" value="Genomic_DNA"/>
</dbReference>
<feature type="region of interest" description="Disordered" evidence="6">
    <location>
        <begin position="180"/>
        <end position="386"/>
    </location>
</feature>
<feature type="compositionally biased region" description="Polar residues" evidence="6">
    <location>
        <begin position="321"/>
        <end position="341"/>
    </location>
</feature>
<feature type="compositionally biased region" description="Low complexity" evidence="6">
    <location>
        <begin position="715"/>
        <end position="724"/>
    </location>
</feature>
<feature type="region of interest" description="Disordered" evidence="6">
    <location>
        <begin position="987"/>
        <end position="1018"/>
    </location>
</feature>
<feature type="compositionally biased region" description="Polar residues" evidence="6">
    <location>
        <begin position="627"/>
        <end position="640"/>
    </location>
</feature>
<evidence type="ECO:0000256" key="6">
    <source>
        <dbReference type="SAM" id="MobiDB-lite"/>
    </source>
</evidence>
<feature type="compositionally biased region" description="Acidic residues" evidence="6">
    <location>
        <begin position="1141"/>
        <end position="1159"/>
    </location>
</feature>
<keyword evidence="9" id="KW-1185">Reference proteome</keyword>
<feature type="domain" description="Shelterin complex subunit TPP1/Est3" evidence="7">
    <location>
        <begin position="7"/>
        <end position="131"/>
    </location>
</feature>
<dbReference type="InterPro" id="IPR019437">
    <property type="entry name" value="TPP1/Est3"/>
</dbReference>
<keyword evidence="5" id="KW-0539">Nucleus</keyword>
<feature type="compositionally biased region" description="Polar residues" evidence="6">
    <location>
        <begin position="503"/>
        <end position="530"/>
    </location>
</feature>
<feature type="compositionally biased region" description="Polar residues" evidence="6">
    <location>
        <begin position="677"/>
        <end position="697"/>
    </location>
</feature>
<dbReference type="Proteomes" id="UP001610335">
    <property type="component" value="Unassembled WGS sequence"/>
</dbReference>
<comment type="caution">
    <text evidence="8">The sequence shown here is derived from an EMBL/GenBank/DDBJ whole genome shotgun (WGS) entry which is preliminary data.</text>
</comment>
<feature type="region of interest" description="Disordered" evidence="6">
    <location>
        <begin position="443"/>
        <end position="724"/>
    </location>
</feature>
<accession>A0ABR4I6X5</accession>
<evidence type="ECO:0000259" key="7">
    <source>
        <dbReference type="Pfam" id="PF10341"/>
    </source>
</evidence>
<feature type="compositionally biased region" description="Basic and acidic residues" evidence="6">
    <location>
        <begin position="244"/>
        <end position="255"/>
    </location>
</feature>
<feature type="compositionally biased region" description="Polar residues" evidence="6">
    <location>
        <begin position="288"/>
        <end position="301"/>
    </location>
</feature>
<feature type="compositionally biased region" description="Acidic residues" evidence="6">
    <location>
        <begin position="1066"/>
        <end position="1079"/>
    </location>
</feature>
<proteinExistence type="predicted"/>
<comment type="subcellular location">
    <subcellularLocation>
        <location evidence="2">Chromosome</location>
        <location evidence="2">Telomere</location>
    </subcellularLocation>
    <subcellularLocation>
        <location evidence="1">Nucleus</location>
    </subcellularLocation>
</comment>
<feature type="compositionally biased region" description="Polar residues" evidence="6">
    <location>
        <begin position="650"/>
        <end position="663"/>
    </location>
</feature>
<evidence type="ECO:0000256" key="4">
    <source>
        <dbReference type="ARBA" id="ARBA00022895"/>
    </source>
</evidence>
<gene>
    <name evidence="8" type="ORF">BDW59DRAFT_149395</name>
</gene>
<dbReference type="Pfam" id="PF10341">
    <property type="entry name" value="TPP1"/>
    <property type="match status" value="1"/>
</dbReference>
<protein>
    <recommendedName>
        <fullName evidence="7">Shelterin complex subunit TPP1/Est3 domain-containing protein</fullName>
    </recommendedName>
</protein>
<keyword evidence="4" id="KW-0779">Telomere</keyword>
<feature type="compositionally biased region" description="Polar residues" evidence="6">
    <location>
        <begin position="770"/>
        <end position="779"/>
    </location>
</feature>
<sequence>MSSSSIWISPFIEHCLSSYQTKDKARPDPNLDWEDDGSNIRFPATVQRHALINTWSEETNVFVANLTDSDTQIDAILSRESLDDYAKTFPLQPLSREGCRGYFIQLANFELVYEYSTGKPKLHLYIKRFSIVWERDKIRAAPQGRSTWKKPALATLIKRVFILIKSRDVQVEKPAKTTVNSNGYMTKSHESEEVNGHTNHTTLPHLMTQLPAHPLPITDPSHSPKHDTTPSDKLLGHFAPPASETRHPSRQKLVDTHSLNQRPASEALRPSRSTSRVFTSDHERQSKPEAQSSKTATNGISTLVDRAFDSEALGPNMDRLSPQNMTGEDISRSNAGSSSLGKSIERTDSPYSSEKQLSAELEASQSVTLRPDTPAKDTIPSITDPWEGMAEIRSIDVTVPKDQEELLGFETHPWYPPPVGKMPVSGRVPPALLDEWNSIASQRNQKAVGLEDDRTTSHGTSVTETDSESEGIPLPWGSSPENSPLPADSPVKGRSGPPHMSRRMSSCVQDGPTATSGPESQNQQENNSIPEVSHDKSASVPLPAPNAERNEQISEPIELDMARHDGDGHESDDSDSDSAMSISIPQPLTGSTQQEMSSQLGAEVSSSGPPLPETTAQHIQVVDTPSAVLNKSRLTLTTNDDIGPSLHQAEPSQAGKSSSQSRILDTYASHDGETRGGPSQHSSKSFPTSEPVNSNRVPVNGIPVSSGALQTQDPNSWSQSNSLWTSSGLKSTELNVLLAPATYQSQSSNAFSSYRELPLSSMLSVDDNQRSPGIQSSARGTPLRRPRGFPLKRFASEMEADSEDGSPSKRSKVDNKPLVPKLETGLDERIISRRQSFIINSAQSIEAARIYEKFRNDYRNYTGDFAHFTKLCSRLQAFREGGSLQRSFLWDDFIIKHLEEYPAYLGECRASEAKPLSYEEYFASSFSRPSFKKRSLTVEEISACAAQIIIIDETPAATSSGPMTDTKTSFTGSLRDQLSNFHTHSFAATQDSHCQDKQSERDDEQSEGEDSQSDTDLESIHSQYSIPDSEPGRAAQGIHVEDMPLESAVERVIPESNRARKATQEYTDEDEDEEMEDVDDTAHETASVELGDDEPPAPVPAPAMALNNIVEEPATKHPTSSPDKIPEQRNIVAHPTKDADVESEPENTAPDEDEPEFEFEKVEEENWFLSLRHIYPTTPVWSDDPNTPFKKWARADQNVLSVRNHRGGANIPVDEKGVIRPDYGFP</sequence>
<feature type="region of interest" description="Disordered" evidence="6">
    <location>
        <begin position="763"/>
        <end position="818"/>
    </location>
</feature>
<evidence type="ECO:0000256" key="1">
    <source>
        <dbReference type="ARBA" id="ARBA00004123"/>
    </source>
</evidence>
<feature type="compositionally biased region" description="Basic and acidic residues" evidence="6">
    <location>
        <begin position="560"/>
        <end position="571"/>
    </location>
</feature>
<evidence type="ECO:0000313" key="9">
    <source>
        <dbReference type="Proteomes" id="UP001610335"/>
    </source>
</evidence>
<reference evidence="8 9" key="1">
    <citation type="submission" date="2024-07" db="EMBL/GenBank/DDBJ databases">
        <title>Section-level genome sequencing and comparative genomics of Aspergillus sections Usti and Cavernicolus.</title>
        <authorList>
            <consortium name="Lawrence Berkeley National Laboratory"/>
            <person name="Nybo J.L."/>
            <person name="Vesth T.C."/>
            <person name="Theobald S."/>
            <person name="Frisvad J.C."/>
            <person name="Larsen T.O."/>
            <person name="Kjaerboelling I."/>
            <person name="Rothschild-Mancinelli K."/>
            <person name="Lyhne E.K."/>
            <person name="Kogle M.E."/>
            <person name="Barry K."/>
            <person name="Clum A."/>
            <person name="Na H."/>
            <person name="Ledsgaard L."/>
            <person name="Lin J."/>
            <person name="Lipzen A."/>
            <person name="Kuo A."/>
            <person name="Riley R."/>
            <person name="Mondo S."/>
            <person name="LaButti K."/>
            <person name="Haridas S."/>
            <person name="Pangalinan J."/>
            <person name="Salamov A.A."/>
            <person name="Simmons B.A."/>
            <person name="Magnuson J.K."/>
            <person name="Chen J."/>
            <person name="Drula E."/>
            <person name="Henrissat B."/>
            <person name="Wiebenga A."/>
            <person name="Lubbers R.J."/>
            <person name="Gomes A.C."/>
            <person name="Makela M.R."/>
            <person name="Stajich J."/>
            <person name="Grigoriev I.V."/>
            <person name="Mortensen U.H."/>
            <person name="De vries R.P."/>
            <person name="Baker S.E."/>
            <person name="Andersen M.R."/>
        </authorList>
    </citation>
    <scope>NUCLEOTIDE SEQUENCE [LARGE SCALE GENOMIC DNA]</scope>
    <source>
        <strain evidence="8 9">CBS 600.67</strain>
    </source>
</reference>
<organism evidence="8 9">
    <name type="scientific">Aspergillus cavernicola</name>
    <dbReference type="NCBI Taxonomy" id="176166"/>
    <lineage>
        <taxon>Eukaryota</taxon>
        <taxon>Fungi</taxon>
        <taxon>Dikarya</taxon>
        <taxon>Ascomycota</taxon>
        <taxon>Pezizomycotina</taxon>
        <taxon>Eurotiomycetes</taxon>
        <taxon>Eurotiomycetidae</taxon>
        <taxon>Eurotiales</taxon>
        <taxon>Aspergillaceae</taxon>
        <taxon>Aspergillus</taxon>
        <taxon>Aspergillus subgen. Nidulantes</taxon>
    </lineage>
</organism>